<comment type="caution">
    <text evidence="4">The sequence shown here is derived from an EMBL/GenBank/DDBJ whole genome shotgun (WGS) entry which is preliminary data.</text>
</comment>
<accession>A0AAE0SY64</accession>
<keyword evidence="2" id="KW-0812">Transmembrane</keyword>
<feature type="transmembrane region" description="Helical" evidence="2">
    <location>
        <begin position="107"/>
        <end position="131"/>
    </location>
</feature>
<dbReference type="AlphaFoldDB" id="A0AAE0SY64"/>
<reference evidence="4" key="3">
    <citation type="submission" date="2023-05" db="EMBL/GenBank/DDBJ databases">
        <authorList>
            <person name="Smith C.H."/>
        </authorList>
    </citation>
    <scope>NUCLEOTIDE SEQUENCE</scope>
    <source>
        <strain evidence="4">CHS0354</strain>
        <tissue evidence="4">Mantle</tissue>
    </source>
</reference>
<evidence type="ECO:0000313" key="4">
    <source>
        <dbReference type="EMBL" id="KAK3600116.1"/>
    </source>
</evidence>
<evidence type="ECO:0000256" key="1">
    <source>
        <dbReference type="SAM" id="MobiDB-lite"/>
    </source>
</evidence>
<feature type="chain" id="PRO_5041931998" evidence="3">
    <location>
        <begin position="22"/>
        <end position="220"/>
    </location>
</feature>
<proteinExistence type="predicted"/>
<evidence type="ECO:0000256" key="3">
    <source>
        <dbReference type="SAM" id="SignalP"/>
    </source>
</evidence>
<feature type="signal peptide" evidence="3">
    <location>
        <begin position="1"/>
        <end position="21"/>
    </location>
</feature>
<reference evidence="4" key="2">
    <citation type="journal article" date="2021" name="Genome Biol. Evol.">
        <title>Developing a high-quality reference genome for a parasitic bivalve with doubly uniparental inheritance (Bivalvia: Unionida).</title>
        <authorList>
            <person name="Smith C.H."/>
        </authorList>
    </citation>
    <scope>NUCLEOTIDE SEQUENCE</scope>
    <source>
        <strain evidence="4">CHS0354</strain>
        <tissue evidence="4">Mantle</tissue>
    </source>
</reference>
<keyword evidence="2" id="KW-0472">Membrane</keyword>
<name>A0AAE0SY64_9BIVA</name>
<reference evidence="4" key="1">
    <citation type="journal article" date="2021" name="Genome Biol. Evol.">
        <title>A High-Quality Reference Genome for a Parasitic Bivalve with Doubly Uniparental Inheritance (Bivalvia: Unionida).</title>
        <authorList>
            <person name="Smith C.H."/>
        </authorList>
    </citation>
    <scope>NUCLEOTIDE SEQUENCE</scope>
    <source>
        <strain evidence="4">CHS0354</strain>
    </source>
</reference>
<evidence type="ECO:0000313" key="5">
    <source>
        <dbReference type="Proteomes" id="UP001195483"/>
    </source>
</evidence>
<protein>
    <submittedName>
        <fullName evidence="4">Uncharacterized protein</fullName>
    </submittedName>
</protein>
<keyword evidence="3" id="KW-0732">Signal</keyword>
<organism evidence="4 5">
    <name type="scientific">Potamilus streckersoni</name>
    <dbReference type="NCBI Taxonomy" id="2493646"/>
    <lineage>
        <taxon>Eukaryota</taxon>
        <taxon>Metazoa</taxon>
        <taxon>Spiralia</taxon>
        <taxon>Lophotrochozoa</taxon>
        <taxon>Mollusca</taxon>
        <taxon>Bivalvia</taxon>
        <taxon>Autobranchia</taxon>
        <taxon>Heteroconchia</taxon>
        <taxon>Palaeoheterodonta</taxon>
        <taxon>Unionida</taxon>
        <taxon>Unionoidea</taxon>
        <taxon>Unionidae</taxon>
        <taxon>Ambleminae</taxon>
        <taxon>Lampsilini</taxon>
        <taxon>Potamilus</taxon>
    </lineage>
</organism>
<evidence type="ECO:0000256" key="2">
    <source>
        <dbReference type="SAM" id="Phobius"/>
    </source>
</evidence>
<sequence>MWRRINLLFLVLCFFTEDICCYGSEYYDHDNTDKHAGHGGPSIPGMDSSHERPPIPGMDSSHERHPIPGMDSSPPIPDIDPDDEMPPPPDSLGGGDKYPDGHWDGKMLIVVMPLVGVLVLVVFVTCGICILKKCNHDKIKTQNYQDMGLMEKYQIAITTPAIYPDNPPPYSPNAQEGEMKSVPMEFLGYGTGWYAPEIVNMPPSNTKLVDQALQTEPQYL</sequence>
<feature type="region of interest" description="Disordered" evidence="1">
    <location>
        <begin position="37"/>
        <end position="97"/>
    </location>
</feature>
<dbReference type="EMBL" id="JAEAOA010000052">
    <property type="protein sequence ID" value="KAK3600116.1"/>
    <property type="molecule type" value="Genomic_DNA"/>
</dbReference>
<keyword evidence="5" id="KW-1185">Reference proteome</keyword>
<dbReference type="Proteomes" id="UP001195483">
    <property type="component" value="Unassembled WGS sequence"/>
</dbReference>
<keyword evidence="2" id="KW-1133">Transmembrane helix</keyword>
<gene>
    <name evidence="4" type="ORF">CHS0354_000138</name>
</gene>